<evidence type="ECO:0000256" key="1">
    <source>
        <dbReference type="ARBA" id="ARBA00005820"/>
    </source>
</evidence>
<organism evidence="9 10">
    <name type="scientific">Catenulispora pinistramenti</name>
    <dbReference type="NCBI Taxonomy" id="2705254"/>
    <lineage>
        <taxon>Bacteria</taxon>
        <taxon>Bacillati</taxon>
        <taxon>Actinomycetota</taxon>
        <taxon>Actinomycetes</taxon>
        <taxon>Catenulisporales</taxon>
        <taxon>Catenulisporaceae</taxon>
        <taxon>Catenulispora</taxon>
    </lineage>
</organism>
<dbReference type="CDD" id="cd15831">
    <property type="entry name" value="BTAD"/>
    <property type="match status" value="1"/>
</dbReference>
<dbReference type="InterPro" id="IPR027417">
    <property type="entry name" value="P-loop_NTPase"/>
</dbReference>
<dbReference type="SUPFAM" id="SSF46894">
    <property type="entry name" value="C-terminal effector domain of the bipartite response regulators"/>
    <property type="match status" value="1"/>
</dbReference>
<name>A0ABS5KM59_9ACTN</name>
<feature type="region of interest" description="Disordered" evidence="7">
    <location>
        <begin position="248"/>
        <end position="285"/>
    </location>
</feature>
<dbReference type="PANTHER" id="PTHR35807:SF1">
    <property type="entry name" value="TRANSCRIPTIONAL REGULATOR REDD"/>
    <property type="match status" value="1"/>
</dbReference>
<evidence type="ECO:0000313" key="10">
    <source>
        <dbReference type="Proteomes" id="UP000730482"/>
    </source>
</evidence>
<dbReference type="Gene3D" id="1.25.40.10">
    <property type="entry name" value="Tetratricopeptide repeat domain"/>
    <property type="match status" value="2"/>
</dbReference>
<evidence type="ECO:0000256" key="2">
    <source>
        <dbReference type="ARBA" id="ARBA00023015"/>
    </source>
</evidence>
<dbReference type="EMBL" id="JAAFYZ010000022">
    <property type="protein sequence ID" value="MBS2547106.1"/>
    <property type="molecule type" value="Genomic_DNA"/>
</dbReference>
<sequence>MRFGLLGPLTVVTDEGLSVTIRGRIRRAVLTCLLLEPNQVVSVDRLCGAVWGDAVPSAATASLHNHVMHVRRQLGSQAGARIRTESPGYLVEVRNAELDVEVFESLCAEGHQAALAQDWGQASVVFREALVLWRGDPCPDLVEAGTAASQVHGLSETRLAALVARIDAELRLGRHGELVAELRMLINEYPLREMLHELLMLALCQAGRRVEAMDAFLQLRKTLVDELGVEPSARMRDLYRRMLDADPTLDTSSETDVGPDSDSDSGPDAAQDQQPTAASTLPTSSIHFSGRARELRAICDHLAAAEREAHTVPMLVLSGLGGIGKSALAVRAAHTLSADYPDGQLFISLHGTSSVPRTAAEVLGNLLRELGVPNSDLPSDEEGRAARFRSLTSGRRLLIVLDDARDAAQVRPLLPGSGSCAVLVTSRRRLPGLVDAIPMHLDALAPAEALEVFTGIVGTGRVDAEPRATAQVLGYCGGLPLALRIAAARLASRPAWTVAMLATRLDGEHRRLDELRVEDLAVRASFQMSFSNLPGQPSSEPSAGGLTCAVAFRLLGLLPGYEFDVHVAAVLFDQSLEQAEDLLATLTDTSLVETTVPGRYRLHDLLRVFAVELSSAELTEQERDRTSRRLLSWYADALLAAVRLIGRSKRMPPGTEQAMGEPRWQVPEFAAHRDALAWCQAEEDHLIWALHTASAREWHDVVVRIASLMWFYYIVAGSHAPFATTQRLGADSALALGDEPAYAWLLTGLGSALKQAGDYEEAIDCFRSALTIRQRLGDERGLVSVQNNIASARYLQGRYDEALVWFGQAEAGVTAIGDLAALSIILNNAAETCNDMGDLPEAVAKYERSIKLCVQTRNVHQEGMARTGFGETLRRMGRLTDSLEQHRLALAIQDELGSDHRQLLTALDRLGATFADLGRVEDARHSWQEALALAERTADLRAAEIRARLESYN</sequence>
<evidence type="ECO:0000256" key="4">
    <source>
        <dbReference type="ARBA" id="ARBA00023163"/>
    </source>
</evidence>
<keyword evidence="4" id="KW-0804">Transcription</keyword>
<feature type="compositionally biased region" description="Low complexity" evidence="7">
    <location>
        <begin position="266"/>
        <end position="278"/>
    </location>
</feature>
<proteinExistence type="inferred from homology"/>
<dbReference type="Gene3D" id="1.10.10.10">
    <property type="entry name" value="Winged helix-like DNA-binding domain superfamily/Winged helix DNA-binding domain"/>
    <property type="match status" value="1"/>
</dbReference>
<dbReference type="SUPFAM" id="SSF48452">
    <property type="entry name" value="TPR-like"/>
    <property type="match status" value="2"/>
</dbReference>
<dbReference type="Proteomes" id="UP000730482">
    <property type="component" value="Unassembled WGS sequence"/>
</dbReference>
<dbReference type="Pfam" id="PF00486">
    <property type="entry name" value="Trans_reg_C"/>
    <property type="match status" value="1"/>
</dbReference>
<evidence type="ECO:0000256" key="6">
    <source>
        <dbReference type="PROSITE-ProRule" id="PRU01091"/>
    </source>
</evidence>
<dbReference type="PANTHER" id="PTHR35807">
    <property type="entry name" value="TRANSCRIPTIONAL REGULATOR REDD-RELATED"/>
    <property type="match status" value="1"/>
</dbReference>
<dbReference type="Pfam" id="PF00931">
    <property type="entry name" value="NB-ARC"/>
    <property type="match status" value="1"/>
</dbReference>
<dbReference type="InterPro" id="IPR001867">
    <property type="entry name" value="OmpR/PhoB-type_DNA-bd"/>
</dbReference>
<evidence type="ECO:0000256" key="5">
    <source>
        <dbReference type="PROSITE-ProRule" id="PRU00339"/>
    </source>
</evidence>
<dbReference type="SMART" id="SM01043">
    <property type="entry name" value="BTAD"/>
    <property type="match status" value="1"/>
</dbReference>
<keyword evidence="10" id="KW-1185">Reference proteome</keyword>
<reference evidence="9 10" key="1">
    <citation type="submission" date="2020-02" db="EMBL/GenBank/DDBJ databases">
        <title>Acidophilic actinobacteria isolated from forest soil.</title>
        <authorList>
            <person name="Golinska P."/>
        </authorList>
    </citation>
    <scope>NUCLEOTIDE SEQUENCE [LARGE SCALE GENOMIC DNA]</scope>
    <source>
        <strain evidence="9 10">NL8</strain>
    </source>
</reference>
<dbReference type="InterPro" id="IPR016032">
    <property type="entry name" value="Sig_transdc_resp-reg_C-effctor"/>
</dbReference>
<feature type="domain" description="OmpR/PhoB-type" evidence="8">
    <location>
        <begin position="1"/>
        <end position="93"/>
    </location>
</feature>
<dbReference type="InterPro" id="IPR051677">
    <property type="entry name" value="AfsR-DnrI-RedD_regulator"/>
</dbReference>
<dbReference type="Pfam" id="PF13424">
    <property type="entry name" value="TPR_12"/>
    <property type="match status" value="2"/>
</dbReference>
<keyword evidence="5" id="KW-0802">TPR repeat</keyword>
<dbReference type="Pfam" id="PF03704">
    <property type="entry name" value="BTAD"/>
    <property type="match status" value="1"/>
</dbReference>
<comment type="caution">
    <text evidence="9">The sequence shown here is derived from an EMBL/GenBank/DDBJ whole genome shotgun (WGS) entry which is preliminary data.</text>
</comment>
<feature type="DNA-binding region" description="OmpR/PhoB-type" evidence="6">
    <location>
        <begin position="1"/>
        <end position="93"/>
    </location>
</feature>
<dbReference type="SUPFAM" id="SSF52540">
    <property type="entry name" value="P-loop containing nucleoside triphosphate hydrolases"/>
    <property type="match status" value="1"/>
</dbReference>
<dbReference type="InterPro" id="IPR019734">
    <property type="entry name" value="TPR_rpt"/>
</dbReference>
<evidence type="ECO:0000313" key="9">
    <source>
        <dbReference type="EMBL" id="MBS2547106.1"/>
    </source>
</evidence>
<dbReference type="InterPro" id="IPR036388">
    <property type="entry name" value="WH-like_DNA-bd_sf"/>
</dbReference>
<dbReference type="InterPro" id="IPR011990">
    <property type="entry name" value="TPR-like_helical_dom_sf"/>
</dbReference>
<evidence type="ECO:0000259" key="8">
    <source>
        <dbReference type="PROSITE" id="PS51755"/>
    </source>
</evidence>
<feature type="repeat" description="TPR" evidence="5">
    <location>
        <begin position="743"/>
        <end position="776"/>
    </location>
</feature>
<dbReference type="PROSITE" id="PS50005">
    <property type="entry name" value="TPR"/>
    <property type="match status" value="1"/>
</dbReference>
<dbReference type="InterPro" id="IPR002182">
    <property type="entry name" value="NB-ARC"/>
</dbReference>
<evidence type="ECO:0000256" key="3">
    <source>
        <dbReference type="ARBA" id="ARBA00023125"/>
    </source>
</evidence>
<protein>
    <submittedName>
        <fullName evidence="9">Tetratricopeptide repeat protein</fullName>
    </submittedName>
</protein>
<dbReference type="PROSITE" id="PS51755">
    <property type="entry name" value="OMPR_PHOB"/>
    <property type="match status" value="1"/>
</dbReference>
<dbReference type="PRINTS" id="PR00364">
    <property type="entry name" value="DISEASERSIST"/>
</dbReference>
<dbReference type="Gene3D" id="3.40.50.300">
    <property type="entry name" value="P-loop containing nucleotide triphosphate hydrolases"/>
    <property type="match status" value="1"/>
</dbReference>
<dbReference type="SMART" id="SM00028">
    <property type="entry name" value="TPR"/>
    <property type="match status" value="6"/>
</dbReference>
<keyword evidence="2" id="KW-0805">Transcription regulation</keyword>
<keyword evidence="3 6" id="KW-0238">DNA-binding</keyword>
<gene>
    <name evidence="9" type="ORF">KGQ19_09505</name>
</gene>
<comment type="similarity">
    <text evidence="1">Belongs to the AfsR/DnrI/RedD regulatory family.</text>
</comment>
<accession>A0ABS5KM59</accession>
<evidence type="ECO:0000256" key="7">
    <source>
        <dbReference type="SAM" id="MobiDB-lite"/>
    </source>
</evidence>
<dbReference type="SMART" id="SM00862">
    <property type="entry name" value="Trans_reg_C"/>
    <property type="match status" value="1"/>
</dbReference>
<dbReference type="InterPro" id="IPR005158">
    <property type="entry name" value="BTAD"/>
</dbReference>